<dbReference type="KEGG" id="rhg:EXZ61_06890"/>
<dbReference type="InterPro" id="IPR029063">
    <property type="entry name" value="SAM-dependent_MTases_sf"/>
</dbReference>
<dbReference type="InterPro" id="IPR041698">
    <property type="entry name" value="Methyltransf_25"/>
</dbReference>
<dbReference type="RefSeq" id="WP_142810326.1">
    <property type="nucleotide sequence ID" value="NZ_CP036282.1"/>
</dbReference>
<keyword evidence="2" id="KW-0489">Methyltransferase</keyword>
<dbReference type="Proteomes" id="UP000317365">
    <property type="component" value="Chromosome"/>
</dbReference>
<accession>A0A515EMN2</accession>
<dbReference type="Gene3D" id="3.40.50.150">
    <property type="entry name" value="Vaccinia Virus protein VP39"/>
    <property type="match status" value="1"/>
</dbReference>
<name>A0A515EMN2_9BURK</name>
<dbReference type="CDD" id="cd02440">
    <property type="entry name" value="AdoMet_MTases"/>
    <property type="match status" value="1"/>
</dbReference>
<dbReference type="AlphaFoldDB" id="A0A515EMN2"/>
<dbReference type="GO" id="GO:0032259">
    <property type="term" value="P:methylation"/>
    <property type="evidence" value="ECO:0007669"/>
    <property type="project" value="UniProtKB-KW"/>
</dbReference>
<keyword evidence="3" id="KW-1185">Reference proteome</keyword>
<organism evidence="2 3">
    <name type="scientific">Rhodoferax aquaticus</name>
    <dbReference type="NCBI Taxonomy" id="2527691"/>
    <lineage>
        <taxon>Bacteria</taxon>
        <taxon>Pseudomonadati</taxon>
        <taxon>Pseudomonadota</taxon>
        <taxon>Betaproteobacteria</taxon>
        <taxon>Burkholderiales</taxon>
        <taxon>Comamonadaceae</taxon>
        <taxon>Rhodoferax</taxon>
    </lineage>
</organism>
<evidence type="ECO:0000313" key="3">
    <source>
        <dbReference type="Proteomes" id="UP000317365"/>
    </source>
</evidence>
<keyword evidence="2" id="KW-0808">Transferase</keyword>
<proteinExistence type="predicted"/>
<dbReference type="EMBL" id="CP036282">
    <property type="protein sequence ID" value="QDL53913.1"/>
    <property type="molecule type" value="Genomic_DNA"/>
</dbReference>
<evidence type="ECO:0000259" key="1">
    <source>
        <dbReference type="Pfam" id="PF13649"/>
    </source>
</evidence>
<dbReference type="SUPFAM" id="SSF53335">
    <property type="entry name" value="S-adenosyl-L-methionine-dependent methyltransferases"/>
    <property type="match status" value="1"/>
</dbReference>
<reference evidence="3" key="1">
    <citation type="submission" date="2019-02" db="EMBL/GenBank/DDBJ databases">
        <title>Complete genome sequence of Rhodoferax sp. Gr-4.</title>
        <authorList>
            <person name="Jin L."/>
        </authorList>
    </citation>
    <scope>NUCLEOTIDE SEQUENCE [LARGE SCALE GENOMIC DNA]</scope>
    <source>
        <strain evidence="3">Gr-4</strain>
    </source>
</reference>
<reference evidence="3" key="2">
    <citation type="journal article" date="2020" name="Int. J. Syst. Evol. Microbiol.">
        <title>Genomic insights into a novel species Rhodoferax aquaticus sp. nov., isolated from freshwater.</title>
        <authorList>
            <person name="Li T."/>
            <person name="Zhuo Y."/>
            <person name="Jin C.Z."/>
            <person name="Wu X."/>
            <person name="Ko S.R."/>
            <person name="Jin F.J."/>
            <person name="Ahn C.Y."/>
            <person name="Oh H.M."/>
            <person name="Lee H.G."/>
            <person name="Jin L."/>
        </authorList>
    </citation>
    <scope>NUCLEOTIDE SEQUENCE [LARGE SCALE GENOMIC DNA]</scope>
    <source>
        <strain evidence="3">Gr-4</strain>
    </source>
</reference>
<evidence type="ECO:0000313" key="2">
    <source>
        <dbReference type="EMBL" id="QDL53913.1"/>
    </source>
</evidence>
<protein>
    <submittedName>
        <fullName evidence="2">Class I SAM-dependent methyltransferase</fullName>
    </submittedName>
</protein>
<sequence length="193" mass="21566">MSEAIGLQGRLSAPSAWIVRWSHLLEPQCSVLDVACGSGRHLAWFLQRGHAVTGVDRDLTAARHHAPSADLIEADIEQGAWPLMEQGQLRTFGAVVVTNYLWRPLLETWVRTLAPGGVLMYETFARGQDNIGRPSRPDYLLDPGELWDACKHLHVIAYENGLQTDSPRMVQRIVALRPLNTAVTFDELKRHAL</sequence>
<feature type="domain" description="Methyltransferase" evidence="1">
    <location>
        <begin position="31"/>
        <end position="117"/>
    </location>
</feature>
<dbReference type="Pfam" id="PF13649">
    <property type="entry name" value="Methyltransf_25"/>
    <property type="match status" value="1"/>
</dbReference>
<gene>
    <name evidence="2" type="ORF">EXZ61_06890</name>
</gene>
<dbReference type="GO" id="GO:0008168">
    <property type="term" value="F:methyltransferase activity"/>
    <property type="evidence" value="ECO:0007669"/>
    <property type="project" value="UniProtKB-KW"/>
</dbReference>